<dbReference type="Proteomes" id="UP000298416">
    <property type="component" value="Unassembled WGS sequence"/>
</dbReference>
<feature type="region of interest" description="Disordered" evidence="1">
    <location>
        <begin position="1"/>
        <end position="23"/>
    </location>
</feature>
<reference evidence="2" key="2">
    <citation type="submission" date="2020-08" db="EMBL/GenBank/DDBJ databases">
        <title>Plant Genome Project.</title>
        <authorList>
            <person name="Zhang R.-G."/>
        </authorList>
    </citation>
    <scope>NUCLEOTIDE SEQUENCE</scope>
    <source>
        <strain evidence="2">Huo1</strain>
        <tissue evidence="2">Leaf</tissue>
    </source>
</reference>
<evidence type="ECO:0000313" key="3">
    <source>
        <dbReference type="Proteomes" id="UP000298416"/>
    </source>
</evidence>
<comment type="caution">
    <text evidence="2">The sequence shown here is derived from an EMBL/GenBank/DDBJ whole genome shotgun (WGS) entry which is preliminary data.</text>
</comment>
<reference evidence="2" key="1">
    <citation type="submission" date="2018-01" db="EMBL/GenBank/DDBJ databases">
        <authorList>
            <person name="Mao J.F."/>
        </authorList>
    </citation>
    <scope>NUCLEOTIDE SEQUENCE</scope>
    <source>
        <strain evidence="2">Huo1</strain>
        <tissue evidence="2">Leaf</tissue>
    </source>
</reference>
<dbReference type="EMBL" id="PNBA02000152">
    <property type="protein sequence ID" value="KAG6384346.1"/>
    <property type="molecule type" value="Genomic_DNA"/>
</dbReference>
<protein>
    <recommendedName>
        <fullName evidence="4">Calmodulin-binding domain-containing protein</fullName>
    </recommendedName>
</protein>
<keyword evidence="3" id="KW-1185">Reference proteome</keyword>
<organism evidence="2">
    <name type="scientific">Salvia splendens</name>
    <name type="common">Scarlet sage</name>
    <dbReference type="NCBI Taxonomy" id="180675"/>
    <lineage>
        <taxon>Eukaryota</taxon>
        <taxon>Viridiplantae</taxon>
        <taxon>Streptophyta</taxon>
        <taxon>Embryophyta</taxon>
        <taxon>Tracheophyta</taxon>
        <taxon>Spermatophyta</taxon>
        <taxon>Magnoliopsida</taxon>
        <taxon>eudicotyledons</taxon>
        <taxon>Gunneridae</taxon>
        <taxon>Pentapetalae</taxon>
        <taxon>asterids</taxon>
        <taxon>lamiids</taxon>
        <taxon>Lamiales</taxon>
        <taxon>Lamiaceae</taxon>
        <taxon>Nepetoideae</taxon>
        <taxon>Mentheae</taxon>
        <taxon>Salviinae</taxon>
        <taxon>Salvia</taxon>
        <taxon>Salvia subgen. Calosphace</taxon>
        <taxon>core Calosphace</taxon>
    </lineage>
</organism>
<evidence type="ECO:0000313" key="2">
    <source>
        <dbReference type="EMBL" id="KAG6384346.1"/>
    </source>
</evidence>
<feature type="region of interest" description="Disordered" evidence="1">
    <location>
        <begin position="135"/>
        <end position="177"/>
    </location>
</feature>
<gene>
    <name evidence="2" type="ORF">SASPL_155823</name>
</gene>
<accession>A0A8X8VY29</accession>
<name>A0A8X8VY29_SALSN</name>
<dbReference type="AlphaFoldDB" id="A0A8X8VY29"/>
<evidence type="ECO:0000256" key="1">
    <source>
        <dbReference type="SAM" id="MobiDB-lite"/>
    </source>
</evidence>
<sequence length="301" mass="35431">MPRYGRRRPLEEHPTKPRHKKTAKLSVVIPSLPLGRRMLAMANLRLLLMPNPFLPKLKIIPRGKKTLHPRELGWCVWETNTSKVGSHPCCLEVVLSLRKRVNTESSRPSPSFQEEGDREREKYELIFKAVADAPSSSFHGEDDEESDKLASDTTFSQRKRRRMTRVVKPGDEHDQPVNLKFQTGKTMHLPPRKPSRINDEHHSSRNRYMRVKYGRTRILVLEDNKGDRKRNWREDDVRRNHLQERDLQCLMEESVSKLAERRKGTVKSLVRNYETLIFHLVEQNCIFLKLRKNKPQKFCCL</sequence>
<proteinExistence type="predicted"/>
<evidence type="ECO:0008006" key="4">
    <source>
        <dbReference type="Google" id="ProtNLM"/>
    </source>
</evidence>